<evidence type="ECO:0000256" key="1">
    <source>
        <dbReference type="SAM" id="SignalP"/>
    </source>
</evidence>
<dbReference type="Proteomes" id="UP000267251">
    <property type="component" value="Unassembled WGS sequence"/>
</dbReference>
<accession>A0A4P9Y6Q4</accession>
<protein>
    <submittedName>
        <fullName evidence="2">Uncharacterized protein</fullName>
    </submittedName>
</protein>
<evidence type="ECO:0000313" key="3">
    <source>
        <dbReference type="Proteomes" id="UP000267251"/>
    </source>
</evidence>
<dbReference type="PROSITE" id="PS50231">
    <property type="entry name" value="RICIN_B_LECTIN"/>
    <property type="match status" value="1"/>
</dbReference>
<keyword evidence="1" id="KW-0732">Signal</keyword>
<reference evidence="3" key="1">
    <citation type="journal article" date="2018" name="Nat. Microbiol.">
        <title>Leveraging single-cell genomics to expand the fungal tree of life.</title>
        <authorList>
            <person name="Ahrendt S.R."/>
            <person name="Quandt C.A."/>
            <person name="Ciobanu D."/>
            <person name="Clum A."/>
            <person name="Salamov A."/>
            <person name="Andreopoulos B."/>
            <person name="Cheng J.F."/>
            <person name="Woyke T."/>
            <person name="Pelin A."/>
            <person name="Henrissat B."/>
            <person name="Reynolds N.K."/>
            <person name="Benny G.L."/>
            <person name="Smith M.E."/>
            <person name="James T.Y."/>
            <person name="Grigoriev I.V."/>
        </authorList>
    </citation>
    <scope>NUCLEOTIDE SEQUENCE [LARGE SCALE GENOMIC DNA]</scope>
</reference>
<sequence length="207" mass="22146">MHFPTSLLLLAITALDFSNTAGAQDATPTAFRYYSDIKVPTFKGFGNTRFYSATMGQYMVQMPKSNVLGALSSQSPISLNDGNASSILSVTNQVRSNYVNQVHLTTNANGANSCLTYTKSSSTGAIQSTKCSKNTTPSQSWIVRYALASEQVVGWTFSPKGEQSCLAPATANITAHPTKFITPLVLTNCNSLEAIWASESVGAIKRP</sequence>
<proteinExistence type="predicted"/>
<feature type="chain" id="PRO_5020250671" evidence="1">
    <location>
        <begin position="24"/>
        <end position="207"/>
    </location>
</feature>
<name>A0A4P9Y6Q4_9FUNG</name>
<organism evidence="2 3">
    <name type="scientific">Piptocephalis cylindrospora</name>
    <dbReference type="NCBI Taxonomy" id="1907219"/>
    <lineage>
        <taxon>Eukaryota</taxon>
        <taxon>Fungi</taxon>
        <taxon>Fungi incertae sedis</taxon>
        <taxon>Zoopagomycota</taxon>
        <taxon>Zoopagomycotina</taxon>
        <taxon>Zoopagomycetes</taxon>
        <taxon>Zoopagales</taxon>
        <taxon>Piptocephalidaceae</taxon>
        <taxon>Piptocephalis</taxon>
    </lineage>
</organism>
<keyword evidence="3" id="KW-1185">Reference proteome</keyword>
<dbReference type="AlphaFoldDB" id="A0A4P9Y6Q4"/>
<evidence type="ECO:0000313" key="2">
    <source>
        <dbReference type="EMBL" id="RKP14482.1"/>
    </source>
</evidence>
<gene>
    <name evidence="2" type="ORF">BJ684DRAFT_15203</name>
</gene>
<feature type="signal peptide" evidence="1">
    <location>
        <begin position="1"/>
        <end position="23"/>
    </location>
</feature>
<dbReference type="EMBL" id="KZ987829">
    <property type="protein sequence ID" value="RKP14482.1"/>
    <property type="molecule type" value="Genomic_DNA"/>
</dbReference>